<dbReference type="Proteomes" id="UP000530564">
    <property type="component" value="Unassembled WGS sequence"/>
</dbReference>
<dbReference type="SUPFAM" id="SSF54427">
    <property type="entry name" value="NTF2-like"/>
    <property type="match status" value="1"/>
</dbReference>
<proteinExistence type="predicted"/>
<evidence type="ECO:0000313" key="2">
    <source>
        <dbReference type="EMBL" id="MBB3890559.1"/>
    </source>
</evidence>
<name>A0A839ZXV4_9CAUL</name>
<comment type="caution">
    <text evidence="2">The sequence shown here is derived from an EMBL/GenBank/DDBJ whole genome shotgun (WGS) entry which is preliminary data.</text>
</comment>
<dbReference type="AlphaFoldDB" id="A0A839ZXV4"/>
<keyword evidence="3" id="KW-1185">Reference proteome</keyword>
<protein>
    <recommendedName>
        <fullName evidence="1">SnoaL-like domain-containing protein</fullName>
    </recommendedName>
</protein>
<gene>
    <name evidence="2" type="ORF">GGQ61_001276</name>
</gene>
<dbReference type="InterPro" id="IPR037401">
    <property type="entry name" value="SnoaL-like"/>
</dbReference>
<accession>A0A839ZXV4</accession>
<reference evidence="2 3" key="1">
    <citation type="submission" date="2020-08" db="EMBL/GenBank/DDBJ databases">
        <title>Genomic Encyclopedia of Type Strains, Phase IV (KMG-IV): sequencing the most valuable type-strain genomes for metagenomic binning, comparative biology and taxonomic classification.</title>
        <authorList>
            <person name="Goeker M."/>
        </authorList>
    </citation>
    <scope>NUCLEOTIDE SEQUENCE [LARGE SCALE GENOMIC DNA]</scope>
    <source>
        <strain evidence="2 3">DSM 21793</strain>
    </source>
</reference>
<dbReference type="EMBL" id="JACIDK010000002">
    <property type="protein sequence ID" value="MBB3890559.1"/>
    <property type="molecule type" value="Genomic_DNA"/>
</dbReference>
<dbReference type="RefSeq" id="WP_183770802.1">
    <property type="nucleotide sequence ID" value="NZ_JACIDK010000002.1"/>
</dbReference>
<dbReference type="InterPro" id="IPR032710">
    <property type="entry name" value="NTF2-like_dom_sf"/>
</dbReference>
<evidence type="ECO:0000313" key="3">
    <source>
        <dbReference type="Proteomes" id="UP000530564"/>
    </source>
</evidence>
<sequence length="140" mass="15363">MIDLETLPPAIALWKRIATNRELHLIDSLIADDVVFESPVLHTPQVGRELTRRYLAAAVTVLSGPEARYVNCWLADHSAALELTTTVEGLSLNVIDVISWNDDDLVTHFKVFARPAKALQALGALMISQLPLEPDAGRAL</sequence>
<feature type="domain" description="SnoaL-like" evidence="1">
    <location>
        <begin position="20"/>
        <end position="106"/>
    </location>
</feature>
<dbReference type="Gene3D" id="3.10.450.50">
    <property type="match status" value="1"/>
</dbReference>
<dbReference type="Pfam" id="PF12680">
    <property type="entry name" value="SnoaL_2"/>
    <property type="match status" value="1"/>
</dbReference>
<evidence type="ECO:0000259" key="1">
    <source>
        <dbReference type="Pfam" id="PF12680"/>
    </source>
</evidence>
<organism evidence="2 3">
    <name type="scientific">Phenylobacterium haematophilum</name>
    <dbReference type="NCBI Taxonomy" id="98513"/>
    <lineage>
        <taxon>Bacteria</taxon>
        <taxon>Pseudomonadati</taxon>
        <taxon>Pseudomonadota</taxon>
        <taxon>Alphaproteobacteria</taxon>
        <taxon>Caulobacterales</taxon>
        <taxon>Caulobacteraceae</taxon>
        <taxon>Phenylobacterium</taxon>
    </lineage>
</organism>